<gene>
    <name evidence="1" type="ORF">NM688_g7075</name>
</gene>
<reference evidence="1" key="1">
    <citation type="submission" date="2022-07" db="EMBL/GenBank/DDBJ databases">
        <title>Genome Sequence of Phlebia brevispora.</title>
        <authorList>
            <person name="Buettner E."/>
        </authorList>
    </citation>
    <scope>NUCLEOTIDE SEQUENCE</scope>
    <source>
        <strain evidence="1">MPL23</strain>
    </source>
</reference>
<dbReference type="Proteomes" id="UP001148662">
    <property type="component" value="Unassembled WGS sequence"/>
</dbReference>
<sequence>MPRGTSLIPAPLTRRRSKSSTLFASNAEHTRIRRIAEGSLRDYAAEYKEATAEARAAQRAFIAAYLKRHGNTAAAHDDDGDDDAVDNQSCEDKTEEVEDSSDTAEEAEADVPIINFFRLDGSSETKLTDVRRPRDHSSPYRLVTLIVTFVVRVSFCSRTRSIGSGFTVFVFSQSYIQPHLDSNAIISVICFWWSKGISLVGEALNDDSKEALPPPPTLPRPLLKDRLYVGNLHPTVDEFTLVQIFSKYGNITKLDFLFHKSGPMKGKPRGYAFVEYGNQDDAAKALALANEKLLRGRKLVVTYAHQAPLDQASITTGRHRRAISEIGKPTTLSLLKSAAAGRSDGTDDKIAKMEAKLRQLEGSSSMVGHPSLPPKPVTFGFNGPPDSGGLSGTRNRHSQGRNSIPLPSLPLPAPQHPLPERPTQAQAASPLPHHPPPPVPRKGTPSLLGVKIKKHKET</sequence>
<accession>A0ACC1S9F5</accession>
<protein>
    <submittedName>
        <fullName evidence="1">Uncharacterized protein</fullName>
    </submittedName>
</protein>
<comment type="caution">
    <text evidence="1">The sequence shown here is derived from an EMBL/GenBank/DDBJ whole genome shotgun (WGS) entry which is preliminary data.</text>
</comment>
<evidence type="ECO:0000313" key="2">
    <source>
        <dbReference type="Proteomes" id="UP001148662"/>
    </source>
</evidence>
<proteinExistence type="predicted"/>
<evidence type="ECO:0000313" key="1">
    <source>
        <dbReference type="EMBL" id="KAJ3534818.1"/>
    </source>
</evidence>
<organism evidence="1 2">
    <name type="scientific">Phlebia brevispora</name>
    <dbReference type="NCBI Taxonomy" id="194682"/>
    <lineage>
        <taxon>Eukaryota</taxon>
        <taxon>Fungi</taxon>
        <taxon>Dikarya</taxon>
        <taxon>Basidiomycota</taxon>
        <taxon>Agaricomycotina</taxon>
        <taxon>Agaricomycetes</taxon>
        <taxon>Polyporales</taxon>
        <taxon>Meruliaceae</taxon>
        <taxon>Phlebia</taxon>
    </lineage>
</organism>
<keyword evidence="2" id="KW-1185">Reference proteome</keyword>
<name>A0ACC1S9F5_9APHY</name>
<dbReference type="EMBL" id="JANHOG010001579">
    <property type="protein sequence ID" value="KAJ3534818.1"/>
    <property type="molecule type" value="Genomic_DNA"/>
</dbReference>